<name>A0A0F9PJL5_9ZZZZ</name>
<accession>A0A0F9PJL5</accession>
<dbReference type="AlphaFoldDB" id="A0A0F9PJL5"/>
<sequence>MSETKYPLPPENGPYRLAIYDGKDELVTIITQVKVDNVRPKVEELVDLILHPAFKSRVLQSEHLLEKARALESALNDSP</sequence>
<protein>
    <submittedName>
        <fullName evidence="1">Uncharacterized protein</fullName>
    </submittedName>
</protein>
<comment type="caution">
    <text evidence="1">The sequence shown here is derived from an EMBL/GenBank/DDBJ whole genome shotgun (WGS) entry which is preliminary data.</text>
</comment>
<reference evidence="1" key="1">
    <citation type="journal article" date="2015" name="Nature">
        <title>Complex archaea that bridge the gap between prokaryotes and eukaryotes.</title>
        <authorList>
            <person name="Spang A."/>
            <person name="Saw J.H."/>
            <person name="Jorgensen S.L."/>
            <person name="Zaremba-Niedzwiedzka K."/>
            <person name="Martijn J."/>
            <person name="Lind A.E."/>
            <person name="van Eijk R."/>
            <person name="Schleper C."/>
            <person name="Guy L."/>
            <person name="Ettema T.J."/>
        </authorList>
    </citation>
    <scope>NUCLEOTIDE SEQUENCE</scope>
</reference>
<evidence type="ECO:0000313" key="1">
    <source>
        <dbReference type="EMBL" id="KKN24707.1"/>
    </source>
</evidence>
<organism evidence="1">
    <name type="scientific">marine sediment metagenome</name>
    <dbReference type="NCBI Taxonomy" id="412755"/>
    <lineage>
        <taxon>unclassified sequences</taxon>
        <taxon>metagenomes</taxon>
        <taxon>ecological metagenomes</taxon>
    </lineage>
</organism>
<gene>
    <name evidence="1" type="ORF">LCGC14_0892100</name>
</gene>
<dbReference type="EMBL" id="LAZR01002862">
    <property type="protein sequence ID" value="KKN24707.1"/>
    <property type="molecule type" value="Genomic_DNA"/>
</dbReference>
<proteinExistence type="predicted"/>